<feature type="compositionally biased region" description="Acidic residues" evidence="1">
    <location>
        <begin position="1218"/>
        <end position="1234"/>
    </location>
</feature>
<feature type="compositionally biased region" description="Basic and acidic residues" evidence="1">
    <location>
        <begin position="1170"/>
        <end position="1190"/>
    </location>
</feature>
<feature type="region of interest" description="Disordered" evidence="1">
    <location>
        <begin position="478"/>
        <end position="509"/>
    </location>
</feature>
<accession>A0A2A9MAG3</accession>
<feature type="region of interest" description="Disordered" evidence="1">
    <location>
        <begin position="350"/>
        <end position="369"/>
    </location>
</feature>
<feature type="region of interest" description="Disordered" evidence="1">
    <location>
        <begin position="1057"/>
        <end position="1094"/>
    </location>
</feature>
<organism evidence="2 3">
    <name type="scientific">Besnoitia besnoiti</name>
    <name type="common">Apicomplexan protozoan</name>
    <dbReference type="NCBI Taxonomy" id="94643"/>
    <lineage>
        <taxon>Eukaryota</taxon>
        <taxon>Sar</taxon>
        <taxon>Alveolata</taxon>
        <taxon>Apicomplexa</taxon>
        <taxon>Conoidasida</taxon>
        <taxon>Coccidia</taxon>
        <taxon>Eucoccidiorida</taxon>
        <taxon>Eimeriorina</taxon>
        <taxon>Sarcocystidae</taxon>
        <taxon>Besnoitia</taxon>
    </lineage>
</organism>
<feature type="compositionally biased region" description="Basic and acidic residues" evidence="1">
    <location>
        <begin position="350"/>
        <end position="359"/>
    </location>
</feature>
<evidence type="ECO:0000256" key="1">
    <source>
        <dbReference type="SAM" id="MobiDB-lite"/>
    </source>
</evidence>
<dbReference type="RefSeq" id="XP_029217310.1">
    <property type="nucleotide sequence ID" value="XM_029366850.1"/>
</dbReference>
<sequence length="1400" mass="150944">MAAPLPRRLQGLARPLHGRGARPSVSTPAATPQSVLFASLFGEPFSASAAALASSLRVSLSFAVESLLFSSCSSPLPSRESPSSRAARARRVSCQSLSLLRVSSTLRASPVAVPLRCASGSLRNALGSAMCVRIAASSPPGSLDFRLARRPLFSQRSAGLKIPRLARVYEMEPRELRDAVADCARRQIRMKELWDAFLYRAVVLRSELRPEYIATIFRSLAMVQKPVLSFVDYILEDVRFRLDTFRLQDVALLLSSLARLQVQDDLLLQAFVPVILKRISSTTPPKDLALLFHAFVRMHGPQTDLVASRVVASLAGRTETLHQPQTLALLLYAFSEHARRLMKREAMAREATARLRQEPSEGEGASEAAAALEACRARDADGKAAKRGPVDAQPSEGGGRAEEAEDAAGEEGGEREEGEDGALRIPFHVFLEILLEQVGRELRDFRARDCVHAVAAVANLAACNKLILRDAVERRESAEAAQRGRASATPDAPRGVETPENEGEEAKWNGSWLPPSLLEDVLWRAHKRLMEVKFEMQSREAVLLFRSIHNLQTDCAGFVTEAEELLKDPSRAHDSFFSSIGGGLKPEAEKKKRRRPLLERLRTLVSQEIVHRAGTLETSDVLELLRILAAEDNRVEPALEAALCVRLGDSLVAFSSPYFKPQVELHKTLQQSADAFLRLFAPAAQPYMPPSAAVASLASSPSAETGFGGGAHAATAVVNNSAFASASDTLQSACEHRGRPYRFAQPLGVCFFKLLAKQRELKLTPQVAASVTWALGVLRVRDPHWASTLKHRRASVVSCTTGQTFFPSSDCAAASRALASEAPVASGVDCSDAAASDDEDEAALSRQRKDYFQGVETVAKLTGGLALLGMSDVADELGLFPLLSTVECFRDAEVALSVLTAATVFDLTRRPATLANSLLLPAAEAVYDQRSSLSASLYPALRFVAMSSVLSACSPHLQEFFANPGGAHFTGPSSGGSSASRASCVAPHLSRVSSHDMLLCSQQIQKRKHRWRRGRGPQALAHGQQLDAIVSRYLNTQKVGSLVYKPTPLVADALEEEDDDGELFGDPEEGDGASEADRSDAAADADNVGAADEDDEVLTFPERVRKELASWHGVQVACEVPVGPFLVPFAVDLVSLGNHLKRFPLTPAKSLCNVGEDQVDAGEAEGDGEANEREVERFDAEEGDAAEEKGWATPSARVRDGGVDVEADEVSHASQCQGEDELDANGEESEEGDGEAAGCAGASEEGPERRTHVLIDLLWRDFDFYLDAASDAAHTAPPGHRAGRPISAVPAAGDDRQGPETKEEISESRETAAPVASQRSAAGRVKSPLLCAGKFAELNALRRQGWHVVCVSETSWIALEAKRRKGDGDRDALKRYILSCIASLGKGKRRPPAKSDAHVA</sequence>
<name>A0A2A9MAG3_BESBE</name>
<comment type="caution">
    <text evidence="2">The sequence shown here is derived from an EMBL/GenBank/DDBJ whole genome shotgun (WGS) entry which is preliminary data.</text>
</comment>
<gene>
    <name evidence="2" type="ORF">BESB_085000</name>
</gene>
<dbReference type="KEGG" id="bbes:BESB_085000"/>
<feature type="compositionally biased region" description="Acidic residues" evidence="1">
    <location>
        <begin position="403"/>
        <end position="420"/>
    </location>
</feature>
<feature type="region of interest" description="Disordered" evidence="1">
    <location>
        <begin position="1273"/>
        <end position="1320"/>
    </location>
</feature>
<reference evidence="2 3" key="1">
    <citation type="submission" date="2017-09" db="EMBL/GenBank/DDBJ databases">
        <title>Genome sequencing of Besnoitia besnoiti strain Bb-Ger1.</title>
        <authorList>
            <person name="Schares G."/>
            <person name="Venepally P."/>
            <person name="Lorenzi H.A."/>
        </authorList>
    </citation>
    <scope>NUCLEOTIDE SEQUENCE [LARGE SCALE GENOMIC DNA]</scope>
    <source>
        <strain evidence="2 3">Bb-Ger1</strain>
    </source>
</reference>
<dbReference type="EMBL" id="NWUJ01000009">
    <property type="protein sequence ID" value="PFH33301.1"/>
    <property type="molecule type" value="Genomic_DNA"/>
</dbReference>
<dbReference type="VEuPathDB" id="ToxoDB:BESB_085000"/>
<evidence type="ECO:0000313" key="3">
    <source>
        <dbReference type="Proteomes" id="UP000224006"/>
    </source>
</evidence>
<feature type="compositionally biased region" description="Acidic residues" evidence="1">
    <location>
        <begin position="1057"/>
        <end position="1074"/>
    </location>
</feature>
<protein>
    <recommendedName>
        <fullName evidence="4">RAP domain-containing protein</fullName>
    </recommendedName>
</protein>
<dbReference type="Proteomes" id="UP000224006">
    <property type="component" value="Chromosome VIII"/>
</dbReference>
<keyword evidence="3" id="KW-1185">Reference proteome</keyword>
<feature type="compositionally biased region" description="Basic and acidic residues" evidence="1">
    <location>
        <begin position="1293"/>
        <end position="1310"/>
    </location>
</feature>
<evidence type="ECO:0008006" key="4">
    <source>
        <dbReference type="Google" id="ProtNLM"/>
    </source>
</evidence>
<feature type="region of interest" description="Disordered" evidence="1">
    <location>
        <begin position="380"/>
        <end position="421"/>
    </location>
</feature>
<dbReference type="OrthoDB" id="332108at2759"/>
<evidence type="ECO:0000313" key="2">
    <source>
        <dbReference type="EMBL" id="PFH33301.1"/>
    </source>
</evidence>
<feature type="compositionally biased region" description="Acidic residues" evidence="1">
    <location>
        <begin position="1159"/>
        <end position="1169"/>
    </location>
</feature>
<feature type="region of interest" description="Disordered" evidence="1">
    <location>
        <begin position="1159"/>
        <end position="1247"/>
    </location>
</feature>
<dbReference type="GeneID" id="40313426"/>
<proteinExistence type="predicted"/>